<evidence type="ECO:0000313" key="2">
    <source>
        <dbReference type="Proteomes" id="UP001187192"/>
    </source>
</evidence>
<comment type="caution">
    <text evidence="1">The sequence shown here is derived from an EMBL/GenBank/DDBJ whole genome shotgun (WGS) entry which is preliminary data.</text>
</comment>
<dbReference type="InterPro" id="IPR029159">
    <property type="entry name" value="CA109-like"/>
</dbReference>
<dbReference type="Pfam" id="PF15011">
    <property type="entry name" value="CA109-like"/>
    <property type="match status" value="1"/>
</dbReference>
<protein>
    <submittedName>
        <fullName evidence="1">Uncharacterized protein</fullName>
    </submittedName>
</protein>
<sequence>MEVMIKKFQQRFRKVQEEMNRWDELQSLLVSQFRNASSIIERLQVLQDSKNYGSLNRVNGIKDAVLLKQMESLQNIFLSIAKTLEEFHSITLSLGKIHRDGRQMVKGGSVRLTEKQLLLRIGIKPTLAYCLDGLMTLHDMYQSEYDLKVSLFSALSAVTLKPNPGDLSAIQQLLVDQPNIPMEEVQFIFDVVFAEEIS</sequence>
<keyword evidence="2" id="KW-1185">Reference proteome</keyword>
<reference evidence="1" key="1">
    <citation type="submission" date="2023-07" db="EMBL/GenBank/DDBJ databases">
        <title>draft genome sequence of fig (Ficus carica).</title>
        <authorList>
            <person name="Takahashi T."/>
            <person name="Nishimura K."/>
        </authorList>
    </citation>
    <scope>NUCLEOTIDE SEQUENCE</scope>
</reference>
<dbReference type="InterPro" id="IPR038985">
    <property type="entry name" value="OPRN-like"/>
</dbReference>
<proteinExistence type="predicted"/>
<dbReference type="Proteomes" id="UP001187192">
    <property type="component" value="Unassembled WGS sequence"/>
</dbReference>
<dbReference type="PANTHER" id="PTHR37904">
    <property type="entry name" value="OS10G0566900 PROTEIN"/>
    <property type="match status" value="1"/>
</dbReference>
<dbReference type="EMBL" id="BTGU01000042">
    <property type="protein sequence ID" value="GMN52536.1"/>
    <property type="molecule type" value="Genomic_DNA"/>
</dbReference>
<dbReference type="AlphaFoldDB" id="A0AA88AYZ9"/>
<organism evidence="1 2">
    <name type="scientific">Ficus carica</name>
    <name type="common">Common fig</name>
    <dbReference type="NCBI Taxonomy" id="3494"/>
    <lineage>
        <taxon>Eukaryota</taxon>
        <taxon>Viridiplantae</taxon>
        <taxon>Streptophyta</taxon>
        <taxon>Embryophyta</taxon>
        <taxon>Tracheophyta</taxon>
        <taxon>Spermatophyta</taxon>
        <taxon>Magnoliopsida</taxon>
        <taxon>eudicotyledons</taxon>
        <taxon>Gunneridae</taxon>
        <taxon>Pentapetalae</taxon>
        <taxon>rosids</taxon>
        <taxon>fabids</taxon>
        <taxon>Rosales</taxon>
        <taxon>Moraceae</taxon>
        <taxon>Ficeae</taxon>
        <taxon>Ficus</taxon>
    </lineage>
</organism>
<evidence type="ECO:0000313" key="1">
    <source>
        <dbReference type="EMBL" id="GMN52536.1"/>
    </source>
</evidence>
<gene>
    <name evidence="1" type="ORF">TIFTF001_021683</name>
</gene>
<accession>A0AA88AYZ9</accession>
<dbReference type="PANTHER" id="PTHR37904:SF2">
    <property type="entry name" value="OS10G0566900 PROTEIN"/>
    <property type="match status" value="1"/>
</dbReference>
<name>A0AA88AYZ9_FICCA</name>